<dbReference type="OrthoDB" id="9803916at2"/>
<feature type="active site" description="Proton acceptor" evidence="8">
    <location>
        <position position="66"/>
    </location>
</feature>
<feature type="binding site" evidence="8">
    <location>
        <position position="67"/>
    </location>
    <ligand>
        <name>Zn(2+)</name>
        <dbReference type="ChEBI" id="CHEBI:29105"/>
        <label>2</label>
        <note>catalytic</note>
    </ligand>
</feature>
<dbReference type="GO" id="GO:0042781">
    <property type="term" value="F:3'-tRNA processing endoribonuclease activity"/>
    <property type="evidence" value="ECO:0007669"/>
    <property type="project" value="UniProtKB-UniRule"/>
</dbReference>
<sequence>MKITFLGTSSGSPTKQRNLSATAVQPETGKPWILVDCGEATQHRLLHTPLSPHRLETILITHIHGDHCYGLPGLLASCQLTGRTAPLTLIGPRQAWEFIDAVIRTTELYLEYPLEFIEVSEALCHEAAGFRVTASPLSHRTQCWGYRVEELDVPLQLDVERLHAEGVAAGPAYASLQRGEDVQLDDGRTLLSADYTQLSRKPRVVVIAGDNDTPECLSAACDQADLLIHEATYTEEVLQQVGPEPQHSSAQRVASFAEQAGIPNLLLTHFSPRYAFASKRPPAKRSGGHRISEIRDEARQHYSGHLELAEDLDRWLLSRQGMLLPL</sequence>
<feature type="binding site" evidence="8">
    <location>
        <position position="66"/>
    </location>
    <ligand>
        <name>Zn(2+)</name>
        <dbReference type="ChEBI" id="CHEBI:29105"/>
        <label>2</label>
        <note>catalytic</note>
    </ligand>
</feature>
<gene>
    <name evidence="8" type="primary">rnz</name>
    <name evidence="10" type="ORF">SAMN05444390_105295</name>
</gene>
<keyword evidence="4 8" id="KW-0479">Metal-binding</keyword>
<evidence type="ECO:0000256" key="7">
    <source>
        <dbReference type="ARBA" id="ARBA00022833"/>
    </source>
</evidence>
<protein>
    <recommendedName>
        <fullName evidence="8">Ribonuclease Z</fullName>
        <shortName evidence="8">RNase Z</shortName>
        <ecNumber evidence="8">3.1.26.11</ecNumber>
    </recommendedName>
    <alternativeName>
        <fullName evidence="8">tRNA 3 endonuclease</fullName>
    </alternativeName>
    <alternativeName>
        <fullName evidence="8">tRNase Z</fullName>
    </alternativeName>
</protein>
<comment type="similarity">
    <text evidence="8">Belongs to the RNase Z family.</text>
</comment>
<dbReference type="Gene3D" id="3.60.15.10">
    <property type="entry name" value="Ribonuclease Z/Hydroxyacylglutathione hydrolase-like"/>
    <property type="match status" value="1"/>
</dbReference>
<dbReference type="AlphaFoldDB" id="A0A1H6D9H7"/>
<evidence type="ECO:0000256" key="8">
    <source>
        <dbReference type="HAMAP-Rule" id="MF_01818"/>
    </source>
</evidence>
<dbReference type="HAMAP" id="MF_01818">
    <property type="entry name" value="RNase_Z_BN"/>
    <property type="match status" value="1"/>
</dbReference>
<keyword evidence="5 8" id="KW-0255">Endonuclease</keyword>
<dbReference type="EMBL" id="FNVQ01000005">
    <property type="protein sequence ID" value="SEG82021.1"/>
    <property type="molecule type" value="Genomic_DNA"/>
</dbReference>
<keyword evidence="6 8" id="KW-0378">Hydrolase</keyword>
<dbReference type="PANTHER" id="PTHR46018:SF2">
    <property type="entry name" value="ZINC PHOSPHODIESTERASE ELAC PROTEIN 1"/>
    <property type="match status" value="1"/>
</dbReference>
<feature type="binding site" evidence="8">
    <location>
        <position position="269"/>
    </location>
    <ligand>
        <name>Zn(2+)</name>
        <dbReference type="ChEBI" id="CHEBI:29105"/>
        <label>2</label>
        <note>catalytic</note>
    </ligand>
</feature>
<organism evidence="10 11">
    <name type="scientific">Marinobacterium lutimaris</name>
    <dbReference type="NCBI Taxonomy" id="568106"/>
    <lineage>
        <taxon>Bacteria</taxon>
        <taxon>Pseudomonadati</taxon>
        <taxon>Pseudomonadota</taxon>
        <taxon>Gammaproteobacteria</taxon>
        <taxon>Oceanospirillales</taxon>
        <taxon>Oceanospirillaceae</taxon>
        <taxon>Marinobacterium</taxon>
    </lineage>
</organism>
<comment type="catalytic activity">
    <reaction evidence="8">
        <text>Endonucleolytic cleavage of RNA, removing extra 3' nucleotides from tRNA precursor, generating 3' termini of tRNAs. A 3'-hydroxy group is left at the tRNA terminus and a 5'-phosphoryl group is left at the trailer molecule.</text>
        <dbReference type="EC" id="3.1.26.11"/>
    </reaction>
</comment>
<evidence type="ECO:0000256" key="5">
    <source>
        <dbReference type="ARBA" id="ARBA00022759"/>
    </source>
</evidence>
<evidence type="ECO:0000256" key="1">
    <source>
        <dbReference type="ARBA" id="ARBA00011738"/>
    </source>
</evidence>
<comment type="cofactor">
    <cofactor evidence="8">
        <name>Zn(2+)</name>
        <dbReference type="ChEBI" id="CHEBI:29105"/>
    </cofactor>
    <text evidence="8">Binds 2 Zn(2+) ions.</text>
</comment>
<keyword evidence="11" id="KW-1185">Reference proteome</keyword>
<dbReference type="Pfam" id="PF23023">
    <property type="entry name" value="Anti-Pycsar_Apyc1"/>
    <property type="match status" value="1"/>
</dbReference>
<feature type="binding site" evidence="8">
    <location>
        <position position="210"/>
    </location>
    <ligand>
        <name>Zn(2+)</name>
        <dbReference type="ChEBI" id="CHEBI:29105"/>
        <label>1</label>
        <note>catalytic</note>
    </ligand>
</feature>
<evidence type="ECO:0000256" key="2">
    <source>
        <dbReference type="ARBA" id="ARBA00022694"/>
    </source>
</evidence>
<feature type="binding site" evidence="8">
    <location>
        <position position="139"/>
    </location>
    <ligand>
        <name>Zn(2+)</name>
        <dbReference type="ChEBI" id="CHEBI:29105"/>
        <label>1</label>
        <note>catalytic</note>
    </ligand>
</feature>
<evidence type="ECO:0000313" key="10">
    <source>
        <dbReference type="EMBL" id="SEG82021.1"/>
    </source>
</evidence>
<evidence type="ECO:0000313" key="11">
    <source>
        <dbReference type="Proteomes" id="UP000236745"/>
    </source>
</evidence>
<dbReference type="RefSeq" id="WP_104005117.1">
    <property type="nucleotide sequence ID" value="NZ_FNVQ01000005.1"/>
</dbReference>
<keyword evidence="7 8" id="KW-0862">Zinc</keyword>
<name>A0A1H6D9H7_9GAMM</name>
<feature type="binding site" evidence="8">
    <location>
        <position position="62"/>
    </location>
    <ligand>
        <name>Zn(2+)</name>
        <dbReference type="ChEBI" id="CHEBI:29105"/>
        <label>1</label>
        <note>catalytic</note>
    </ligand>
</feature>
<dbReference type="GO" id="GO:0008270">
    <property type="term" value="F:zinc ion binding"/>
    <property type="evidence" value="ECO:0007669"/>
    <property type="project" value="UniProtKB-UniRule"/>
</dbReference>
<dbReference type="SUPFAM" id="SSF56281">
    <property type="entry name" value="Metallo-hydrolase/oxidoreductase"/>
    <property type="match status" value="1"/>
</dbReference>
<proteinExistence type="inferred from homology"/>
<dbReference type="EC" id="3.1.26.11" evidence="8"/>
<evidence type="ECO:0000256" key="9">
    <source>
        <dbReference type="SAM" id="MobiDB-lite"/>
    </source>
</evidence>
<evidence type="ECO:0000256" key="4">
    <source>
        <dbReference type="ARBA" id="ARBA00022723"/>
    </source>
</evidence>
<feature type="binding site" evidence="8">
    <location>
        <position position="64"/>
    </location>
    <ligand>
        <name>Zn(2+)</name>
        <dbReference type="ChEBI" id="CHEBI:29105"/>
        <label>1</label>
        <note>catalytic</note>
    </ligand>
</feature>
<dbReference type="Proteomes" id="UP000236745">
    <property type="component" value="Unassembled WGS sequence"/>
</dbReference>
<evidence type="ECO:0000256" key="6">
    <source>
        <dbReference type="ARBA" id="ARBA00022801"/>
    </source>
</evidence>
<keyword evidence="2 8" id="KW-0819">tRNA processing</keyword>
<comment type="subunit">
    <text evidence="1 8">Homodimer.</text>
</comment>
<comment type="function">
    <text evidence="8">Zinc phosphodiesterase, which displays some tRNA 3'-processing endonuclease activity. Probably involved in tRNA maturation, by removing a 3'-trailer from precursor tRNA.</text>
</comment>
<dbReference type="PANTHER" id="PTHR46018">
    <property type="entry name" value="ZINC PHOSPHODIESTERASE ELAC PROTEIN 1"/>
    <property type="match status" value="1"/>
</dbReference>
<keyword evidence="3 8" id="KW-0540">Nuclease</keyword>
<accession>A0A1H6D9H7</accession>
<dbReference type="InterPro" id="IPR036866">
    <property type="entry name" value="RibonucZ/Hydroxyglut_hydro"/>
</dbReference>
<reference evidence="10 11" key="1">
    <citation type="submission" date="2016-10" db="EMBL/GenBank/DDBJ databases">
        <authorList>
            <person name="de Groot N.N."/>
        </authorList>
    </citation>
    <scope>NUCLEOTIDE SEQUENCE [LARGE SCALE GENOMIC DNA]</scope>
    <source>
        <strain evidence="10 11">DSM 22012</strain>
    </source>
</reference>
<feature type="binding site" evidence="8">
    <location>
        <position position="210"/>
    </location>
    <ligand>
        <name>Zn(2+)</name>
        <dbReference type="ChEBI" id="CHEBI:29105"/>
        <label>2</label>
        <note>catalytic</note>
    </ligand>
</feature>
<evidence type="ECO:0000256" key="3">
    <source>
        <dbReference type="ARBA" id="ARBA00022722"/>
    </source>
</evidence>
<feature type="region of interest" description="Disordered" evidence="9">
    <location>
        <begin position="1"/>
        <end position="22"/>
    </location>
</feature>
<dbReference type="CDD" id="cd07717">
    <property type="entry name" value="RNaseZ_ZiPD-like_MBL-fold"/>
    <property type="match status" value="1"/>
</dbReference>
<dbReference type="InterPro" id="IPR013471">
    <property type="entry name" value="RNase_Z/BN"/>
</dbReference>